<dbReference type="EMBL" id="FPKV01000001">
    <property type="protein sequence ID" value="SFZ90542.1"/>
    <property type="molecule type" value="Genomic_DNA"/>
</dbReference>
<feature type="compositionally biased region" description="Basic and acidic residues" evidence="5">
    <location>
        <begin position="16"/>
        <end position="29"/>
    </location>
</feature>
<name>A0A1K2IE59_9FLAO</name>
<accession>A0A1K2IE59</accession>
<sequence>MSDEKNLSDDLNDMLGDAKEGAKKAADKAEEFAEEAKEKAKEFANEAKETASEFADSAKETFDKATGENKKILAGILAILLGPLGVHKFILGYNKEGIIMLVVTFILGFITCGLGAGITGIIGLIEGIIYLTKSDEEFYNTYQVGKKPWF</sequence>
<evidence type="ECO:0000313" key="8">
    <source>
        <dbReference type="EMBL" id="SFZ90542.1"/>
    </source>
</evidence>
<dbReference type="STRING" id="369401.SAMN05428642_101998"/>
<organism evidence="8 9">
    <name type="scientific">Flaviramulus basaltis</name>
    <dbReference type="NCBI Taxonomy" id="369401"/>
    <lineage>
        <taxon>Bacteria</taxon>
        <taxon>Pseudomonadati</taxon>
        <taxon>Bacteroidota</taxon>
        <taxon>Flavobacteriia</taxon>
        <taxon>Flavobacteriales</taxon>
        <taxon>Flavobacteriaceae</taxon>
        <taxon>Flaviramulus</taxon>
    </lineage>
</organism>
<dbReference type="InterPro" id="IPR007829">
    <property type="entry name" value="TM2"/>
</dbReference>
<protein>
    <submittedName>
        <fullName evidence="8">TM2 domain-containing membrane protein YozV</fullName>
    </submittedName>
</protein>
<evidence type="ECO:0000259" key="7">
    <source>
        <dbReference type="Pfam" id="PF05154"/>
    </source>
</evidence>
<dbReference type="Proteomes" id="UP000182544">
    <property type="component" value="Unassembled WGS sequence"/>
</dbReference>
<feature type="domain" description="TM2" evidence="7">
    <location>
        <begin position="68"/>
        <end position="113"/>
    </location>
</feature>
<gene>
    <name evidence="8" type="ORF">SAMN05428642_101998</name>
</gene>
<evidence type="ECO:0000256" key="4">
    <source>
        <dbReference type="ARBA" id="ARBA00023136"/>
    </source>
</evidence>
<feature type="transmembrane region" description="Helical" evidence="6">
    <location>
        <begin position="72"/>
        <end position="91"/>
    </location>
</feature>
<proteinExistence type="predicted"/>
<evidence type="ECO:0000256" key="2">
    <source>
        <dbReference type="ARBA" id="ARBA00022692"/>
    </source>
</evidence>
<keyword evidence="2 6" id="KW-0812">Transmembrane</keyword>
<dbReference type="GO" id="GO:0016020">
    <property type="term" value="C:membrane"/>
    <property type="evidence" value="ECO:0007669"/>
    <property type="project" value="UniProtKB-SubCell"/>
</dbReference>
<evidence type="ECO:0000256" key="6">
    <source>
        <dbReference type="SAM" id="Phobius"/>
    </source>
</evidence>
<dbReference type="RefSeq" id="WP_072400616.1">
    <property type="nucleotide sequence ID" value="NZ_FPKV01000001.1"/>
</dbReference>
<keyword evidence="9" id="KW-1185">Reference proteome</keyword>
<dbReference type="AlphaFoldDB" id="A0A1K2IE59"/>
<keyword evidence="3 6" id="KW-1133">Transmembrane helix</keyword>
<feature type="region of interest" description="Disordered" evidence="5">
    <location>
        <begin position="1"/>
        <end position="29"/>
    </location>
</feature>
<dbReference type="Gene3D" id="6.10.140.1430">
    <property type="match status" value="1"/>
</dbReference>
<evidence type="ECO:0000256" key="3">
    <source>
        <dbReference type="ARBA" id="ARBA00022989"/>
    </source>
</evidence>
<comment type="subcellular location">
    <subcellularLocation>
        <location evidence="1">Membrane</location>
        <topology evidence="1">Multi-pass membrane protein</topology>
    </subcellularLocation>
</comment>
<reference evidence="8 9" key="1">
    <citation type="submission" date="2016-10" db="EMBL/GenBank/DDBJ databases">
        <authorList>
            <person name="de Groot N.N."/>
        </authorList>
    </citation>
    <scope>NUCLEOTIDE SEQUENCE [LARGE SCALE GENOMIC DNA]</scope>
    <source>
        <strain evidence="8 9">DSM 18180</strain>
    </source>
</reference>
<evidence type="ECO:0000256" key="1">
    <source>
        <dbReference type="ARBA" id="ARBA00004141"/>
    </source>
</evidence>
<evidence type="ECO:0000256" key="5">
    <source>
        <dbReference type="SAM" id="MobiDB-lite"/>
    </source>
</evidence>
<dbReference type="Pfam" id="PF05154">
    <property type="entry name" value="TM2"/>
    <property type="match status" value="1"/>
</dbReference>
<keyword evidence="4 6" id="KW-0472">Membrane</keyword>
<feature type="transmembrane region" description="Helical" evidence="6">
    <location>
        <begin position="97"/>
        <end position="125"/>
    </location>
</feature>
<evidence type="ECO:0000313" key="9">
    <source>
        <dbReference type="Proteomes" id="UP000182544"/>
    </source>
</evidence>